<keyword evidence="2" id="KW-1185">Reference proteome</keyword>
<reference evidence="1 2" key="1">
    <citation type="submission" date="2023-04" db="EMBL/GenBank/DDBJ databases">
        <title>A long-awaited taxogenomic arrangement of the family Halomonadaceae.</title>
        <authorList>
            <person name="De La Haba R."/>
            <person name="Chuvochina M."/>
            <person name="Wittouck S."/>
            <person name="Arahal D.R."/>
            <person name="Sanchez-Porro C."/>
            <person name="Hugenholtz P."/>
            <person name="Ventosa A."/>
        </authorList>
    </citation>
    <scope>NUCLEOTIDE SEQUENCE [LARGE SCALE GENOMIC DNA]</scope>
    <source>
        <strain evidence="1 2">DSM 18042</strain>
    </source>
</reference>
<evidence type="ECO:0000313" key="2">
    <source>
        <dbReference type="Proteomes" id="UP001269267"/>
    </source>
</evidence>
<comment type="caution">
    <text evidence="1">The sequence shown here is derived from an EMBL/GenBank/DDBJ whole genome shotgun (WGS) entry which is preliminary data.</text>
</comment>
<gene>
    <name evidence="1" type="ORF">QC815_02340</name>
</gene>
<organism evidence="1 2">
    <name type="scientific">Vreelandella gomseomensis</name>
    <dbReference type="NCBI Taxonomy" id="370766"/>
    <lineage>
        <taxon>Bacteria</taxon>
        <taxon>Pseudomonadati</taxon>
        <taxon>Pseudomonadota</taxon>
        <taxon>Gammaproteobacteria</taxon>
        <taxon>Oceanospirillales</taxon>
        <taxon>Halomonadaceae</taxon>
        <taxon>Vreelandella</taxon>
    </lineage>
</organism>
<accession>A0ABU1G9T1</accession>
<sequence length="552" mass="62365">MSHYTYNPSYPHSMKEEFLPCSQQPPLASVPMDGRGNFSNQSGRPVKLCKANLIRQIIRYSYWLGEDASGVHFLVPYHSGPVLMVEADMIAPVIKQIVADYGNRDVSDQSIRDALDIIRRDQAHHVGVGNGRTWLGENNERYIILDGVVMMFPVGKEYMIQPNQYYNYWQPTNCRPFQKLNHGAASQDIKAIDKFVQLPKDRELLIYSYILLCLMPERQQLALEITGEPKSGMARLQRIIKHLVDPVTKETAIREIPTTVKEVNRLAWRHHVLSLESVASPLSPVVQRRLFELLSHTQLEWKAIGCHEITTSLSVSRPCIISSLEPVIHQDELSELTLSLEMPSPSRDQPRIEYPKTTRSVSITDSNQAVIFDAVLTLLGEVHTKIDHVSIDRSVPVCWGDFCRIGMVVSSVLHGSPDAFWSQYVAYRSERLAEITEEEPIAQAILEYLKINDITEIAEKPVGVWLATLDPYRPTWALDHQWPREPRGLGAAFKRAAQLLDAQGITCYSTGKRGSKRHWVIGPRSVPCGIALSNRLASSIVNKEVNEFAGLM</sequence>
<dbReference type="EMBL" id="JARWAI010000002">
    <property type="protein sequence ID" value="MDR5873750.1"/>
    <property type="molecule type" value="Genomic_DNA"/>
</dbReference>
<dbReference type="Proteomes" id="UP001269267">
    <property type="component" value="Unassembled WGS sequence"/>
</dbReference>
<name>A0ABU1G9T1_9GAMM</name>
<protein>
    <submittedName>
        <fullName evidence="1">Uncharacterized protein</fullName>
    </submittedName>
</protein>
<evidence type="ECO:0000313" key="1">
    <source>
        <dbReference type="EMBL" id="MDR5873750.1"/>
    </source>
</evidence>
<proteinExistence type="predicted"/>
<dbReference type="RefSeq" id="WP_309766749.1">
    <property type="nucleotide sequence ID" value="NZ_JARWAI010000002.1"/>
</dbReference>